<evidence type="ECO:0000256" key="8">
    <source>
        <dbReference type="ARBA" id="ARBA00022833"/>
    </source>
</evidence>
<keyword evidence="9" id="KW-0963">Cytoplasm</keyword>
<sequence>MAELIIENEQNKIGLTDDMRSLMQRVCDEALKHEECNFDAQISITITDDEGIKELNSVHRGIDRPTDVLSFPMLEFDSEGQIIDNEFEYDENGRIMLGDIVISLERAFAQAEEYGHSAERELAFLCAHSMLHLLGYDHEGGEGDELEMFTRQEEILSALGITRE</sequence>
<evidence type="ECO:0000256" key="7">
    <source>
        <dbReference type="ARBA" id="ARBA00022801"/>
    </source>
</evidence>
<keyword evidence="3 9" id="KW-0698">rRNA processing</keyword>
<dbReference type="PROSITE" id="PS01306">
    <property type="entry name" value="UPF0054"/>
    <property type="match status" value="1"/>
</dbReference>
<evidence type="ECO:0000256" key="9">
    <source>
        <dbReference type="HAMAP-Rule" id="MF_00009"/>
    </source>
</evidence>
<evidence type="ECO:0000256" key="5">
    <source>
        <dbReference type="ARBA" id="ARBA00022723"/>
    </source>
</evidence>
<keyword evidence="2 9" id="KW-0690">Ribosome biogenesis</keyword>
<dbReference type="GO" id="GO:0004521">
    <property type="term" value="F:RNA endonuclease activity"/>
    <property type="evidence" value="ECO:0007669"/>
    <property type="project" value="UniProtKB-UniRule"/>
</dbReference>
<dbReference type="NCBIfam" id="TIGR00043">
    <property type="entry name" value="rRNA maturation RNase YbeY"/>
    <property type="match status" value="1"/>
</dbReference>
<protein>
    <recommendedName>
        <fullName evidence="9">Endoribonuclease YbeY</fullName>
        <ecNumber evidence="9">3.1.-.-</ecNumber>
    </recommendedName>
</protein>
<dbReference type="InterPro" id="IPR002036">
    <property type="entry name" value="YbeY"/>
</dbReference>
<keyword evidence="4 9" id="KW-0540">Nuclease</keyword>
<evidence type="ECO:0000256" key="1">
    <source>
        <dbReference type="ARBA" id="ARBA00010875"/>
    </source>
</evidence>
<keyword evidence="8 9" id="KW-0862">Zinc</keyword>
<organism evidence="10 11">
    <name type="scientific">Candidatus Ornithomonoglobus intestinigallinarum</name>
    <dbReference type="NCBI Taxonomy" id="2840894"/>
    <lineage>
        <taxon>Bacteria</taxon>
        <taxon>Bacillati</taxon>
        <taxon>Bacillota</taxon>
        <taxon>Clostridia</taxon>
        <taxon>Candidatus Ornithomonoglobus</taxon>
    </lineage>
</organism>
<evidence type="ECO:0000313" key="10">
    <source>
        <dbReference type="EMBL" id="HIT84485.1"/>
    </source>
</evidence>
<keyword evidence="7 9" id="KW-0378">Hydrolase</keyword>
<comment type="similarity">
    <text evidence="1 9">Belongs to the endoribonuclease YbeY family.</text>
</comment>
<accession>A0A9D1H1A3</accession>
<comment type="cofactor">
    <cofactor evidence="9">
        <name>Zn(2+)</name>
        <dbReference type="ChEBI" id="CHEBI:29105"/>
    </cofactor>
    <text evidence="9">Binds 1 zinc ion.</text>
</comment>
<gene>
    <name evidence="9 10" type="primary">ybeY</name>
    <name evidence="10" type="ORF">IAA60_01130</name>
</gene>
<feature type="binding site" evidence="9">
    <location>
        <position position="128"/>
    </location>
    <ligand>
        <name>Zn(2+)</name>
        <dbReference type="ChEBI" id="CHEBI:29105"/>
        <note>catalytic</note>
    </ligand>
</feature>
<evidence type="ECO:0000256" key="6">
    <source>
        <dbReference type="ARBA" id="ARBA00022759"/>
    </source>
</evidence>
<evidence type="ECO:0000256" key="2">
    <source>
        <dbReference type="ARBA" id="ARBA00022517"/>
    </source>
</evidence>
<dbReference type="EC" id="3.1.-.-" evidence="9"/>
<comment type="caution">
    <text evidence="10">The sequence shown here is derived from an EMBL/GenBank/DDBJ whole genome shotgun (WGS) entry which is preliminary data.</text>
</comment>
<dbReference type="InterPro" id="IPR020549">
    <property type="entry name" value="YbeY_CS"/>
</dbReference>
<dbReference type="PANTHER" id="PTHR46986:SF1">
    <property type="entry name" value="ENDORIBONUCLEASE YBEY, CHLOROPLASTIC"/>
    <property type="match status" value="1"/>
</dbReference>
<reference evidence="10" key="2">
    <citation type="journal article" date="2021" name="PeerJ">
        <title>Extensive microbial diversity within the chicken gut microbiome revealed by metagenomics and culture.</title>
        <authorList>
            <person name="Gilroy R."/>
            <person name="Ravi A."/>
            <person name="Getino M."/>
            <person name="Pursley I."/>
            <person name="Horton D.L."/>
            <person name="Alikhan N.F."/>
            <person name="Baker D."/>
            <person name="Gharbi K."/>
            <person name="Hall N."/>
            <person name="Watson M."/>
            <person name="Adriaenssens E.M."/>
            <person name="Foster-Nyarko E."/>
            <person name="Jarju S."/>
            <person name="Secka A."/>
            <person name="Antonio M."/>
            <person name="Oren A."/>
            <person name="Chaudhuri R.R."/>
            <person name="La Ragione R."/>
            <person name="Hildebrand F."/>
            <person name="Pallen M.J."/>
        </authorList>
    </citation>
    <scope>NUCLEOTIDE SEQUENCE</scope>
    <source>
        <strain evidence="10">CHK181-108</strain>
    </source>
</reference>
<keyword evidence="6 9" id="KW-0255">Endonuclease</keyword>
<dbReference type="GO" id="GO:0006364">
    <property type="term" value="P:rRNA processing"/>
    <property type="evidence" value="ECO:0007669"/>
    <property type="project" value="UniProtKB-UniRule"/>
</dbReference>
<evidence type="ECO:0000256" key="3">
    <source>
        <dbReference type="ARBA" id="ARBA00022552"/>
    </source>
</evidence>
<dbReference type="Gene3D" id="3.40.390.30">
    <property type="entry name" value="Metalloproteases ('zincins'), catalytic domain"/>
    <property type="match status" value="1"/>
</dbReference>
<dbReference type="PANTHER" id="PTHR46986">
    <property type="entry name" value="ENDORIBONUCLEASE YBEY, CHLOROPLASTIC"/>
    <property type="match status" value="1"/>
</dbReference>
<dbReference type="EMBL" id="DVLU01000007">
    <property type="protein sequence ID" value="HIT84485.1"/>
    <property type="molecule type" value="Genomic_DNA"/>
</dbReference>
<dbReference type="GO" id="GO:0008270">
    <property type="term" value="F:zinc ion binding"/>
    <property type="evidence" value="ECO:0007669"/>
    <property type="project" value="UniProtKB-UniRule"/>
</dbReference>
<dbReference type="InterPro" id="IPR023091">
    <property type="entry name" value="MetalPrtase_cat_dom_sf_prd"/>
</dbReference>
<dbReference type="Proteomes" id="UP000824165">
    <property type="component" value="Unassembled WGS sequence"/>
</dbReference>
<comment type="function">
    <text evidence="9">Single strand-specific metallo-endoribonuclease involved in late-stage 70S ribosome quality control and in maturation of the 3' terminus of the 16S rRNA.</text>
</comment>
<proteinExistence type="inferred from homology"/>
<dbReference type="SUPFAM" id="SSF55486">
    <property type="entry name" value="Metalloproteases ('zincins'), catalytic domain"/>
    <property type="match status" value="1"/>
</dbReference>
<dbReference type="GO" id="GO:0005737">
    <property type="term" value="C:cytoplasm"/>
    <property type="evidence" value="ECO:0007669"/>
    <property type="project" value="UniProtKB-SubCell"/>
</dbReference>
<feature type="binding site" evidence="9">
    <location>
        <position position="138"/>
    </location>
    <ligand>
        <name>Zn(2+)</name>
        <dbReference type="ChEBI" id="CHEBI:29105"/>
        <note>catalytic</note>
    </ligand>
</feature>
<keyword evidence="5 9" id="KW-0479">Metal-binding</keyword>
<name>A0A9D1H1A3_9FIRM</name>
<dbReference type="AlphaFoldDB" id="A0A9D1H1A3"/>
<evidence type="ECO:0000313" key="11">
    <source>
        <dbReference type="Proteomes" id="UP000824165"/>
    </source>
</evidence>
<feature type="binding site" evidence="9">
    <location>
        <position position="132"/>
    </location>
    <ligand>
        <name>Zn(2+)</name>
        <dbReference type="ChEBI" id="CHEBI:29105"/>
        <note>catalytic</note>
    </ligand>
</feature>
<dbReference type="HAMAP" id="MF_00009">
    <property type="entry name" value="Endoribonucl_YbeY"/>
    <property type="match status" value="1"/>
</dbReference>
<dbReference type="GO" id="GO:0004222">
    <property type="term" value="F:metalloendopeptidase activity"/>
    <property type="evidence" value="ECO:0007669"/>
    <property type="project" value="InterPro"/>
</dbReference>
<comment type="subcellular location">
    <subcellularLocation>
        <location evidence="9">Cytoplasm</location>
    </subcellularLocation>
</comment>
<reference evidence="10" key="1">
    <citation type="submission" date="2020-10" db="EMBL/GenBank/DDBJ databases">
        <authorList>
            <person name="Gilroy R."/>
        </authorList>
    </citation>
    <scope>NUCLEOTIDE SEQUENCE</scope>
    <source>
        <strain evidence="10">CHK181-108</strain>
    </source>
</reference>
<dbReference type="Pfam" id="PF02130">
    <property type="entry name" value="YbeY"/>
    <property type="match status" value="1"/>
</dbReference>
<evidence type="ECO:0000256" key="4">
    <source>
        <dbReference type="ARBA" id="ARBA00022722"/>
    </source>
</evidence>